<dbReference type="Gene3D" id="1.20.1270.280">
    <property type="match status" value="1"/>
</dbReference>
<keyword evidence="15" id="KW-0505">Motor protein</keyword>
<feature type="coiled-coil region" evidence="23">
    <location>
        <begin position="2908"/>
        <end position="2984"/>
    </location>
</feature>
<reference evidence="36" key="3">
    <citation type="submission" date="2015-06" db="UniProtKB">
        <authorList>
            <consortium name="EnsemblMetazoa"/>
        </authorList>
    </citation>
    <scope>IDENTIFICATION</scope>
</reference>
<keyword evidence="5" id="KW-1003">Cell membrane</keyword>
<dbReference type="FunFam" id="1.20.140.100:FF:000005">
    <property type="entry name" value="cytoplasmic dynein 2 heavy chain 1"/>
    <property type="match status" value="1"/>
</dbReference>
<evidence type="ECO:0000259" key="25">
    <source>
        <dbReference type="Pfam" id="PF08385"/>
    </source>
</evidence>
<dbReference type="Gene3D" id="1.20.140.100">
    <property type="entry name" value="Dynein heavy chain, N-terminal domain 2"/>
    <property type="match status" value="1"/>
</dbReference>
<evidence type="ECO:0000256" key="21">
    <source>
        <dbReference type="ARBA" id="ARBA00083259"/>
    </source>
</evidence>
<keyword evidence="7" id="KW-0493">Microtubule</keyword>
<evidence type="ECO:0000256" key="4">
    <source>
        <dbReference type="ARBA" id="ARBA00022473"/>
    </source>
</evidence>
<dbReference type="InterPro" id="IPR026983">
    <property type="entry name" value="DHC"/>
</dbReference>
<dbReference type="InterPro" id="IPR035706">
    <property type="entry name" value="AAA_9"/>
</dbReference>
<feature type="domain" description="Dynein heavy chain AAA lid" evidence="31">
    <location>
        <begin position="3863"/>
        <end position="4001"/>
    </location>
</feature>
<dbReference type="FunFam" id="3.40.50.300:FF:000710">
    <property type="entry name" value="Cytoplasmic dynein 2 heavy chain 1"/>
    <property type="match status" value="1"/>
</dbReference>
<keyword evidence="11" id="KW-0243">Dynein</keyword>
<dbReference type="GO" id="GO:0007018">
    <property type="term" value="P:microtubule-based movement"/>
    <property type="evidence" value="ECO:0007669"/>
    <property type="project" value="InterPro"/>
</dbReference>
<keyword evidence="14" id="KW-0472">Membrane</keyword>
<evidence type="ECO:0000259" key="29">
    <source>
        <dbReference type="Pfam" id="PF12780"/>
    </source>
</evidence>
<dbReference type="SUPFAM" id="SSF52540">
    <property type="entry name" value="P-loop containing nucleoside triphosphate hydrolases"/>
    <property type="match status" value="4"/>
</dbReference>
<evidence type="ECO:0000256" key="19">
    <source>
        <dbReference type="ARBA" id="ARBA00064100"/>
    </source>
</evidence>
<dbReference type="FunFam" id="1.10.8.710:FF:000006">
    <property type="entry name" value="cytoplasmic dynein 2 heavy chain 1"/>
    <property type="match status" value="1"/>
</dbReference>
<gene>
    <name evidence="35" type="ORF">CAPTEDRAFT_174571</name>
</gene>
<dbReference type="FunFam" id="1.10.8.1220:FF:000003">
    <property type="entry name" value="Dynein cytoplasmic 2 heavy chain 1"/>
    <property type="match status" value="1"/>
</dbReference>
<dbReference type="InterPro" id="IPR042228">
    <property type="entry name" value="Dynein_linker_3"/>
</dbReference>
<evidence type="ECO:0000256" key="8">
    <source>
        <dbReference type="ARBA" id="ARBA00022741"/>
    </source>
</evidence>
<dbReference type="InterPro" id="IPR013602">
    <property type="entry name" value="Dynein_heavy_linker"/>
</dbReference>
<feature type="coiled-coil region" evidence="23">
    <location>
        <begin position="3423"/>
        <end position="3450"/>
    </location>
</feature>
<dbReference type="Pfam" id="PF12775">
    <property type="entry name" value="AAA_7"/>
    <property type="match status" value="1"/>
</dbReference>
<evidence type="ECO:0000259" key="33">
    <source>
        <dbReference type="Pfam" id="PF21264"/>
    </source>
</evidence>
<dbReference type="FunFam" id="3.40.50.300:FF:001810">
    <property type="entry name" value="Cytoplasmic dynein 2 heavy chain 1"/>
    <property type="match status" value="1"/>
</dbReference>
<evidence type="ECO:0000256" key="2">
    <source>
        <dbReference type="ARBA" id="ARBA00004430"/>
    </source>
</evidence>
<feature type="domain" description="Dynein heavy chain linker" evidence="26">
    <location>
        <begin position="1115"/>
        <end position="1514"/>
    </location>
</feature>
<feature type="domain" description="Dynein heavy chain tail" evidence="25">
    <location>
        <begin position="188"/>
        <end position="646"/>
    </location>
</feature>
<sequence length="4309" mass="487986">MPGGDSRKEFILATTGNYFGLQVNEPAVSACHNSKDLNCFLDDGGTGVLVGMLENKKIAFSTQISTSAKDDKLIVFFKTKPEAITPDNLHSTVFVSTMLDSPVTALYHAVQKVYAPILLKDEKWSKNFDPKLQSLLTELEAGLGSVMRKQDASFRGPASDGNEDSLGGILTPADEFQYWAESALAGAKSSKERAQHFNEILQPITREFLALESQNLQEVLELVEVTQDTLDDLWKQTECEPTYPQPRMKHLLNVIAGAFGRYVQHQLADLDLWKGPYGQVKQRLRSGLMICERWISACHTLTSQFWKRYGPNPWKGDKCTPEGMVQLAQRLEEIITLRSVHEQLVRLLDHQDQQDLGVKQAFAPFGGLLPLQHNPYTQPLWNAAVAQYDRAMAPAEKRIANKLRNQFNALEGNSQQLLREFQRYKDLVKRPSLSEELATERRVLLTVLLRQTRDDFLQRTSSGAAKGIPKGKNLPESVNNIVWVRQMEAKVEETMKTAEALLGDLPGFKSFRKDASDLLEELSSWRQDTFDEWSRDVQSQMEDQNNAICLETNGRLMELNHRDGKLYVNYGDRLVTLLREVRSLTALGYSIPSKILRAAETGNKFYRHGVILKQVAHFYNSIDQQMIPSQQSMMLESALAFERIIKNPKAGHKSKGDGVQVTWDRPDELELYIEKVQSAANRLTSENRRLRKCHFTVAEKVVQMMAIDLLRQQQKWKDSLMDIRQIMANLVQQGFSAENMRPWKSHWDRQLYKALEHQYQMGLEGLNENLPEIRVELTFRQQRLQFRPPLEEIKAKYFREMKKFIAIPNHFKGVGDATENLIFPAIIDRNGVGFITCYKKAGDLFRRLERAAEKFKDWVVLGGLDIDKFVSQHLQNLPDWERNFKALKVRGRDAEKLPNEIKVDCIVVSTTPVKAVIDDHIQRLFDALLTSLRKGITNDFNRIEGFLTQAMETLSQRPQSVQEIGEANAKHGEFTKQKKEILPLFDAAESKNKLLRSVAGAGVDQLNTLQGRWDKFELMMESHQLMVKEQIDVMKSNVESRIKNYEQTLEKFSARWHQLKPGDDALDGDQEKCLQAVKSIRERKQEFDELDASREALKTDCEHFDLEFPEFELAEDLREDLSKYESMWGLFEEFNNGLQDLAKEDWISFRSRYYQFEEYLSQWYEKLKSDQPTTMTVRLQQEIEKYKNVLPVLKWVRGEPLSQDHWMELFRMLHMPKTTTLEKLTFGQIIAASDHIIANATQLKDLNQRAQGEVTIREALRELDLWGAGAVFALTDYEDSHKHTIMLIKDWKELVNQVGDNQCLLQSLKDSPYYKSFEDKASIWEVRLADLDEIFLNLNQIQRKWVYLEPIFGRGALPKEQGRFKRVDDDFRAIMADVRRDNRVLSIVGKHGLKGQLTQMLDQLQRCQKSLNEFLEEKRSQFPRFYFIGDDDLLEILGQATNPEVIQTHLKKLFAGIHSVQFDEGTQHIVAMKSVDGEIVPLKHKVQIQPEVEVWLSRLADEMKGTLKELLKDCLRDAKSTQGLDPNKYPSQVLCLGEMVQFTERCEEAMKTNSLNSFHGEMQQQLDSYTNVDMGGGSGAPGAEKDPAVVVLELKLKALILDCIHNIEVIEILEKNGVRDIIQWLWQKQLRYYMGKGSSAVMRMVDAEFDYTYEYQGNAPKLVHTPLTDKCYLTLTQAMAIGLGGNPYGPAGTGKTESVKALGGLFGRQVLVFNCDEGIDVKSMGRIFIGLVKCGAWGCFDEFNRLEEAVLSAVSMQIQVIQDAIKARAPSIDLLNRAIDVDPNSGIFITMNPAGKGYGGRSKLPDNLKQLFRPVAMSKPDNELIGEVILFSEGFKDARNLGRKLVAIFNLSKELLTPQQHYDWGLRALKTILKGCGSLLQNTKQSAQGKVSSTDEARLVVQALRINTLSKLTFSDSIAFDSLVKDVFPGVPFKDIEYETLREKLKEVCAESNLMVNETQIRKCLEFYEQTRQRMGVVVVGPSGSGKSTLWKIMRQALAKVGKVVRQYVMNPKAMPRTQLLGHIDMDTREWSDGVLTYAARQVVKEPVEVQSWIVCDGDIDPEWIESLNSVLDDNRLLTMPSGERIQFGPNVNFIFETHDLSCASPATISRMGMIFLSDEDTDVKALVNSWLMKKEERERDSLSGWIEDYFYKALEWVLKQGDLVVDTSLVGTVMNGLSHFHNVKNKTHFAVCLVRGIGGNLSESCRENFAKEVFSWVGEHLPDPRRPLDVTYDDEYSRLTGYSNQMSDQPTIEDFTGSNLPVIRTADVQRFIESFASWLQPENRQPFILNGPEGCGKGLLLQHCFDSLRSSQVATIHCSAQTSPSHILQKLSQTCMTISTNTGRVYKPKDCERLILYLKDLNLPKPDKWGTSQLTAFLQQLLTYNGFYDSNLEFVGLDGVQIVASMSAGSSLGRHKLTTRFTSVVRLCSISYPDRDQLQAIYASYLTPVLARQLSKHPVWSSASKINALASTMVQVYEQVRAKFTVDDYGHYLFTPRDLTQWVLSLLRYDLAAGANENTSDQVLEIWSYEAHRLFRDRIVGPENIERFDSILMSVVRSDWSGNIFEALQSAFYVTWGARADAGVSATGIGAPLPPHGKALGKLGGEDLQKVIEKGLLQYSRENRDLDIVVFREVLENIARVDRVLTMPGGSLLMAGRTGVGRRTAVTLVAHMHQMTLVTPKISRGYGVKNFKNDLKTAMQLTGIEGEQAVLLLEDHQFLEPSFLELINSLLSAGEVPGLYSPEELEPLLAPLRDLASEANFRGTTMQFFASRIRTNLHIALIMECTNTKFSMNCESNPAFYKQCAVLWMDSWSRQSMVKVPQLLLTRPPKVEGASLGEKKQRQRKLSGGDELLKGFLHIHESCDTITDVATPRRYMAFVHAFNEVYNNNKKGIQDRQTHLNAGVAKLNEAKELVADLNSKAAEQSRVLAEKQEEADQSLKEITFTMQSASDQKSEMETLKKQAAEENKKLEKRKVEIDKELREIQPLVDEASAAVGAIKNETLGEIRALRAPPDVIRDILEGVLRLMGIFDTSWVSMKSFLAKRGVKEDIQTFEARKITPEIRDGVEKMLSKNGASFEPKNAKRASQAAAPLAAWVKANVKFSYVLERIEPLESEQAKLQKNLQKAESRMEKLGRALDEVDRKVEGLKRKFEKTTTEAAKLKYELEKAQETIAAAENLVGKLQGEYERWNGQVGELSQELTELPLKALLASAFITYMSSAPEDVRHQCLEAWKDFVGVRTFDLRRFLSTESEQLIWKGEGLPSDDLSMENALVILQTSLRPFLIDPSSRATDWLKVHLKENRLEVINQQDANFSTALELAVRFGKTLIIQEMDGVEPILYPLLRGDLIAQGPRFVVQIGEKTIDYNEEFRLFLATRNPAPEIPPDAASVVTEVNFTTTRAGLSGQLLAQTIQHEKPQLEVRKTELLKQEEDLKIQLAKLEESLLEELANAKGNILENKELLASLNLTKASSITISDSLTESVRLQTSLDHERSAYLPLAENGSKLFFIISDLCKINNMYRFSLAAFLRLFQRALQGKQEGSSPEHRIKSLNSALLYLVYEYVCRSLFKADRLMFALHMVHSMFPDMFQENEWEAFTGMIVSDVKNEGRSAGQVPNWIEPDRAQAVLLIQSTFPKLFSDLNLQDSSQWSQFARSSQCEQDFPGPLQRQLSAFQQLLVVQATRPDRLQSAMSLFACQTLGMKELSPPNVNLKRLFQKETTASEPILIIISAGADPSQELEDLAKGTIGSEKYRQVAMGQGQAEIALQLLHECSRNGEWLCLKNLHLVTAWLPSLEKEINSLQPHEDFRLWMTAEVHPKFPTILLQSSLKITYEAPPGIKKNLMRTYESWSPEFVSKGGSVARSQAMFALAWFHAVMQERRNYIPQGWTKFYEFGMSDLRSGAEIIDRLCSRAGRGQIQWDFVHGLFEFAIYGGRVDNPFDNRVMVSYLTQFFDPTILSEQSRGNKRLGPLQVPNSTMSRDYIEAIEALPEFDKPAYFGLPENIERSSQRIISSAVVSTLRILKRADVKASKFDKDVWANELGPILNVWKKLNQGLNLIQSKVSPPSDKSGTDPPVKSFLLLERFNAIRTVQSIHASLAALSKVIRGTQLLTSEVQLLASALMNQETPQSWLSKWSGPEDPMLYLRGLIGRAVAVSRWVEKVESRSLLNETLDLGHLFHPDTFLNAVRQQTARESKCSMDSLKFVASWKGSIQGASLNIKIGNLQLEGCSFDGTRLSENQRDSPSVSEIPTCNVAFIPKNAPEPYSANEVISIPIYYSIERDNIVTRMDVPCGGNHLQWLQCGAALFLKSQ</sequence>
<dbReference type="HOGENOM" id="CLU_000038_7_0_1"/>
<evidence type="ECO:0000256" key="17">
    <source>
        <dbReference type="ARBA" id="ARBA00023273"/>
    </source>
</evidence>
<name>R7UM87_CAPTE</name>
<dbReference type="InterPro" id="IPR054354">
    <property type="entry name" value="DYNC2H1-like_lid"/>
</dbReference>
<proteinExistence type="inferred from homology"/>
<evidence type="ECO:0000256" key="10">
    <source>
        <dbReference type="ARBA" id="ARBA00022840"/>
    </source>
</evidence>
<dbReference type="InterPro" id="IPR042219">
    <property type="entry name" value="AAA_lid_11_sf"/>
</dbReference>
<evidence type="ECO:0000259" key="24">
    <source>
        <dbReference type="Pfam" id="PF03028"/>
    </source>
</evidence>
<dbReference type="InterPro" id="IPR043157">
    <property type="entry name" value="Dynein_AAA1S"/>
</dbReference>
<dbReference type="GO" id="GO:0005524">
    <property type="term" value="F:ATP binding"/>
    <property type="evidence" value="ECO:0007669"/>
    <property type="project" value="UniProtKB-KW"/>
</dbReference>
<evidence type="ECO:0000259" key="26">
    <source>
        <dbReference type="Pfam" id="PF08393"/>
    </source>
</evidence>
<keyword evidence="8" id="KW-0547">Nucleotide-binding</keyword>
<feature type="domain" description="Dynein heavy chain region D6 P-loop" evidence="24">
    <location>
        <begin position="3720"/>
        <end position="3830"/>
    </location>
</feature>
<evidence type="ECO:0000259" key="27">
    <source>
        <dbReference type="Pfam" id="PF12774"/>
    </source>
</evidence>
<organism evidence="35">
    <name type="scientific">Capitella teleta</name>
    <name type="common">Polychaete worm</name>
    <dbReference type="NCBI Taxonomy" id="283909"/>
    <lineage>
        <taxon>Eukaryota</taxon>
        <taxon>Metazoa</taxon>
        <taxon>Spiralia</taxon>
        <taxon>Lophotrochozoa</taxon>
        <taxon>Annelida</taxon>
        <taxon>Polychaeta</taxon>
        <taxon>Sedentaria</taxon>
        <taxon>Scolecida</taxon>
        <taxon>Capitellidae</taxon>
        <taxon>Capitella</taxon>
    </lineage>
</organism>
<evidence type="ECO:0000256" key="22">
    <source>
        <dbReference type="ARBA" id="ARBA00083782"/>
    </source>
</evidence>
<dbReference type="Gene3D" id="6.10.140.1060">
    <property type="match status" value="1"/>
</dbReference>
<dbReference type="PANTHER" id="PTHR46532:SF15">
    <property type="entry name" value="CYTOPLASMIC DYNEIN 2 HEAVY CHAIN 1"/>
    <property type="match status" value="1"/>
</dbReference>
<dbReference type="FunFam" id="1.20.920.30:FF:000006">
    <property type="entry name" value="Cytoplasmic dynein 2 heavy chain 1"/>
    <property type="match status" value="1"/>
</dbReference>
<dbReference type="GO" id="GO:0005874">
    <property type="term" value="C:microtubule"/>
    <property type="evidence" value="ECO:0007669"/>
    <property type="project" value="UniProtKB-KW"/>
</dbReference>
<evidence type="ECO:0000256" key="20">
    <source>
        <dbReference type="ARBA" id="ARBA00078768"/>
    </source>
</evidence>
<dbReference type="GO" id="GO:0005886">
    <property type="term" value="C:plasma membrane"/>
    <property type="evidence" value="ECO:0007669"/>
    <property type="project" value="UniProtKB-SubCell"/>
</dbReference>
<dbReference type="Pfam" id="PF08385">
    <property type="entry name" value="DHC_N1"/>
    <property type="match status" value="1"/>
</dbReference>
<dbReference type="OrthoDB" id="10252139at2759"/>
<dbReference type="FunFam" id="3.20.180.20:FF:000002">
    <property type="entry name" value="Cytoplasmic dynein heavy chain 1"/>
    <property type="match status" value="1"/>
</dbReference>
<dbReference type="GO" id="GO:0045505">
    <property type="term" value="F:dynein intermediate chain binding"/>
    <property type="evidence" value="ECO:0007669"/>
    <property type="project" value="InterPro"/>
</dbReference>
<evidence type="ECO:0000256" key="16">
    <source>
        <dbReference type="ARBA" id="ARBA00023212"/>
    </source>
</evidence>
<evidence type="ECO:0000256" key="11">
    <source>
        <dbReference type="ARBA" id="ARBA00023017"/>
    </source>
</evidence>
<dbReference type="InterPro" id="IPR004273">
    <property type="entry name" value="Dynein_heavy_D6_P-loop"/>
</dbReference>
<protein>
    <recommendedName>
        <fullName evidence="18">Cytoplasmic dynein 2 heavy chain 1</fullName>
    </recommendedName>
    <alternativeName>
        <fullName evidence="20">Cytoplasmic dynein 2 heavy chain</fullName>
    </alternativeName>
    <alternativeName>
        <fullName evidence="21">Dynein cytoplasmic heavy chain 2</fullName>
    </alternativeName>
    <alternativeName>
        <fullName evidence="22">Dynein heavy chain isotype 1B</fullName>
    </alternativeName>
</protein>
<dbReference type="Pfam" id="PF22597">
    <property type="entry name" value="DYN_lid"/>
    <property type="match status" value="1"/>
</dbReference>
<dbReference type="GO" id="GO:0030030">
    <property type="term" value="P:cell projection organization"/>
    <property type="evidence" value="ECO:0007669"/>
    <property type="project" value="UniProtKB-KW"/>
</dbReference>
<reference evidence="35 37" key="2">
    <citation type="journal article" date="2013" name="Nature">
        <title>Insights into bilaterian evolution from three spiralian genomes.</title>
        <authorList>
            <person name="Simakov O."/>
            <person name="Marletaz F."/>
            <person name="Cho S.J."/>
            <person name="Edsinger-Gonzales E."/>
            <person name="Havlak P."/>
            <person name="Hellsten U."/>
            <person name="Kuo D.H."/>
            <person name="Larsson T."/>
            <person name="Lv J."/>
            <person name="Arendt D."/>
            <person name="Savage R."/>
            <person name="Osoegawa K."/>
            <person name="de Jong P."/>
            <person name="Grimwood J."/>
            <person name="Chapman J.A."/>
            <person name="Shapiro H."/>
            <person name="Aerts A."/>
            <person name="Otillar R.P."/>
            <person name="Terry A.Y."/>
            <person name="Boore J.L."/>
            <person name="Grigoriev I.V."/>
            <person name="Lindberg D.R."/>
            <person name="Seaver E.C."/>
            <person name="Weisblat D.A."/>
            <person name="Putnam N.H."/>
            <person name="Rokhsar D.S."/>
        </authorList>
    </citation>
    <scope>NUCLEOTIDE SEQUENCE</scope>
    <source>
        <strain evidence="35 37">I ESC-2004</strain>
    </source>
</reference>
<evidence type="ECO:0000259" key="30">
    <source>
        <dbReference type="Pfam" id="PF12781"/>
    </source>
</evidence>
<keyword evidence="10" id="KW-0067">ATP-binding</keyword>
<keyword evidence="9" id="KW-0970">Cilium biogenesis/degradation</keyword>
<dbReference type="Gene3D" id="3.20.180.20">
    <property type="entry name" value="Dynein heavy chain, N-terminal domain 2"/>
    <property type="match status" value="1"/>
</dbReference>
<dbReference type="Gene3D" id="1.20.58.1120">
    <property type="match status" value="1"/>
</dbReference>
<dbReference type="STRING" id="283909.R7UM87"/>
<dbReference type="FunFam" id="1.20.920.20:FF:000002">
    <property type="entry name" value="Cytoplasmic dynein 1 heavy chain"/>
    <property type="match status" value="1"/>
</dbReference>
<dbReference type="Gene3D" id="1.20.920.30">
    <property type="match status" value="1"/>
</dbReference>
<dbReference type="InterPro" id="IPR027417">
    <property type="entry name" value="P-loop_NTPase"/>
</dbReference>
<dbReference type="FunFam" id="3.10.490.20:FF:000007">
    <property type="entry name" value="Dynein cytoplasmic 2 heavy chain 1"/>
    <property type="match status" value="1"/>
</dbReference>
<comment type="subunit">
    <text evidence="19">The cytoplasmic dynein complex 2 is probably composed by a heavy chain DYNC2H1 homodimer and a number of DYNC2LI1 light intermediate chains.</text>
</comment>
<dbReference type="FunCoup" id="R7UM87">
    <property type="interactions" value="122"/>
</dbReference>
<dbReference type="Pfam" id="PF12781">
    <property type="entry name" value="AAA_9"/>
    <property type="match status" value="1"/>
</dbReference>
<evidence type="ECO:0000256" key="14">
    <source>
        <dbReference type="ARBA" id="ARBA00023136"/>
    </source>
</evidence>
<evidence type="ECO:0000256" key="6">
    <source>
        <dbReference type="ARBA" id="ARBA00022490"/>
    </source>
</evidence>
<keyword evidence="16" id="KW-0206">Cytoskeleton</keyword>
<dbReference type="GO" id="GO:0051959">
    <property type="term" value="F:dynein light intermediate chain binding"/>
    <property type="evidence" value="ECO:0007669"/>
    <property type="project" value="InterPro"/>
</dbReference>
<dbReference type="FunFam" id="1.10.8.720:FF:000006">
    <property type="entry name" value="cytoplasmic dynein 2 heavy chain 1"/>
    <property type="match status" value="1"/>
</dbReference>
<dbReference type="InterPro" id="IPR049400">
    <property type="entry name" value="DYNC2H1_AAA_dom"/>
</dbReference>
<dbReference type="Gene3D" id="1.20.920.20">
    <property type="match status" value="1"/>
</dbReference>
<keyword evidence="37" id="KW-1185">Reference proteome</keyword>
<keyword evidence="17" id="KW-0966">Cell projection</keyword>
<dbReference type="EnsemblMetazoa" id="CapteT174571">
    <property type="protein sequence ID" value="CapteP174571"/>
    <property type="gene ID" value="CapteG174571"/>
</dbReference>
<feature type="domain" description="Dynein heavy chain C-terminal" evidence="32">
    <location>
        <begin position="4014"/>
        <end position="4306"/>
    </location>
</feature>
<dbReference type="Pfam" id="PF12777">
    <property type="entry name" value="MT"/>
    <property type="match status" value="1"/>
</dbReference>
<evidence type="ECO:0000256" key="13">
    <source>
        <dbReference type="ARBA" id="ARBA00023069"/>
    </source>
</evidence>
<dbReference type="GO" id="GO:0008569">
    <property type="term" value="F:minus-end-directed microtubule motor activity"/>
    <property type="evidence" value="ECO:0007669"/>
    <property type="project" value="InterPro"/>
</dbReference>
<evidence type="ECO:0000256" key="1">
    <source>
        <dbReference type="ARBA" id="ARBA00004202"/>
    </source>
</evidence>
<dbReference type="OMA" id="WCKERVS"/>
<reference evidence="37" key="1">
    <citation type="submission" date="2012-12" db="EMBL/GenBank/DDBJ databases">
        <authorList>
            <person name="Hellsten U."/>
            <person name="Grimwood J."/>
            <person name="Chapman J.A."/>
            <person name="Shapiro H."/>
            <person name="Aerts A."/>
            <person name="Otillar R.P."/>
            <person name="Terry A.Y."/>
            <person name="Boore J.L."/>
            <person name="Simakov O."/>
            <person name="Marletaz F."/>
            <person name="Cho S.-J."/>
            <person name="Edsinger-Gonzales E."/>
            <person name="Havlak P."/>
            <person name="Kuo D.-H."/>
            <person name="Larsson T."/>
            <person name="Lv J."/>
            <person name="Arendt D."/>
            <person name="Savage R."/>
            <person name="Osoegawa K."/>
            <person name="de Jong P."/>
            <person name="Lindberg D.R."/>
            <person name="Seaver E.C."/>
            <person name="Weisblat D.A."/>
            <person name="Putnam N.H."/>
            <person name="Grigoriev I.V."/>
            <person name="Rokhsar D.S."/>
        </authorList>
    </citation>
    <scope>NUCLEOTIDE SEQUENCE</scope>
    <source>
        <strain evidence="37">I ESC-2004</strain>
    </source>
</reference>
<dbReference type="FunFam" id="3.40.50.300:FF:000071">
    <property type="entry name" value="Cytoplasmic dynein heavy chain 1"/>
    <property type="match status" value="1"/>
</dbReference>
<dbReference type="Pfam" id="PF18199">
    <property type="entry name" value="Dynein_C"/>
    <property type="match status" value="1"/>
</dbReference>
<evidence type="ECO:0000256" key="23">
    <source>
        <dbReference type="SAM" id="Coils"/>
    </source>
</evidence>
<evidence type="ECO:0000259" key="31">
    <source>
        <dbReference type="Pfam" id="PF18198"/>
    </source>
</evidence>
<evidence type="ECO:0000256" key="12">
    <source>
        <dbReference type="ARBA" id="ARBA00023054"/>
    </source>
</evidence>
<dbReference type="EMBL" id="KB302363">
    <property type="protein sequence ID" value="ELU04382.1"/>
    <property type="molecule type" value="Genomic_DNA"/>
</dbReference>
<dbReference type="Gene3D" id="1.10.8.720">
    <property type="entry name" value="Region D6 of dynein motor"/>
    <property type="match status" value="1"/>
</dbReference>
<feature type="domain" description="Dynein heavy chain hydrolytic ATP-binding dynein motor region" evidence="27">
    <location>
        <begin position="1651"/>
        <end position="1988"/>
    </location>
</feature>
<comment type="similarity">
    <text evidence="3">Belongs to the dynein heavy chain family.</text>
</comment>
<evidence type="ECO:0000259" key="34">
    <source>
        <dbReference type="Pfam" id="PF22597"/>
    </source>
</evidence>
<dbReference type="Gene3D" id="3.40.50.300">
    <property type="entry name" value="P-loop containing nucleotide triphosphate hydrolases"/>
    <property type="match status" value="5"/>
</dbReference>
<dbReference type="Gene3D" id="1.10.8.710">
    <property type="match status" value="1"/>
</dbReference>
<evidence type="ECO:0000256" key="5">
    <source>
        <dbReference type="ARBA" id="ARBA00022475"/>
    </source>
</evidence>
<evidence type="ECO:0000256" key="3">
    <source>
        <dbReference type="ARBA" id="ARBA00008887"/>
    </source>
</evidence>
<dbReference type="Pfam" id="PF18198">
    <property type="entry name" value="AAA_lid_11"/>
    <property type="match status" value="1"/>
</dbReference>
<feature type="domain" description="Cytoplasmic dynein 2 heavy chain 1 AAA+ ATPase" evidence="33">
    <location>
        <begin position="2123"/>
        <end position="2218"/>
    </location>
</feature>
<dbReference type="InterPro" id="IPR041228">
    <property type="entry name" value="Dynein_C"/>
</dbReference>
<dbReference type="Gene3D" id="3.10.490.20">
    <property type="match status" value="1"/>
</dbReference>
<dbReference type="PANTHER" id="PTHR46532">
    <property type="entry name" value="MALE FERTILITY FACTOR KL5"/>
    <property type="match status" value="1"/>
</dbReference>
<evidence type="ECO:0000313" key="37">
    <source>
        <dbReference type="Proteomes" id="UP000014760"/>
    </source>
</evidence>
<dbReference type="InterPro" id="IPR013594">
    <property type="entry name" value="Dynein_heavy_tail"/>
</dbReference>
<comment type="subcellular location">
    <subcellularLocation>
        <location evidence="1">Cell membrane</location>
        <topology evidence="1">Peripheral membrane protein</topology>
    </subcellularLocation>
    <subcellularLocation>
        <location evidence="2">Cytoplasm</location>
        <location evidence="2">Cytoskeleton</location>
        <location evidence="2">Cilium axoneme</location>
    </subcellularLocation>
</comment>
<dbReference type="Pfam" id="PF12774">
    <property type="entry name" value="AAA_6"/>
    <property type="match status" value="1"/>
</dbReference>
<evidence type="ECO:0000256" key="15">
    <source>
        <dbReference type="ARBA" id="ARBA00023175"/>
    </source>
</evidence>
<keyword evidence="6" id="KW-0963">Cytoplasm</keyword>
<dbReference type="Pfam" id="PF12780">
    <property type="entry name" value="AAA_8"/>
    <property type="match status" value="1"/>
</dbReference>
<accession>R7UM87</accession>
<feature type="coiled-coil region" evidence="23">
    <location>
        <begin position="3110"/>
        <end position="3193"/>
    </location>
</feature>
<dbReference type="GO" id="GO:0005858">
    <property type="term" value="C:axonemal dynein complex"/>
    <property type="evidence" value="ECO:0007669"/>
    <property type="project" value="TreeGrafter"/>
</dbReference>
<evidence type="ECO:0000256" key="18">
    <source>
        <dbReference type="ARBA" id="ARBA00023902"/>
    </source>
</evidence>
<dbReference type="Pfam" id="PF03028">
    <property type="entry name" value="Dynein_heavy"/>
    <property type="match status" value="1"/>
</dbReference>
<dbReference type="InterPro" id="IPR041658">
    <property type="entry name" value="AAA_lid_11"/>
</dbReference>
<dbReference type="SUPFAM" id="SSF57997">
    <property type="entry name" value="Tropomyosin"/>
    <property type="match status" value="1"/>
</dbReference>
<dbReference type="FunFam" id="1.20.1270.280:FF:000006">
    <property type="entry name" value="Dynein cytoplasmic 2 heavy chain 1"/>
    <property type="match status" value="1"/>
</dbReference>
<dbReference type="FunFam" id="3.40.50.300:FF:000598">
    <property type="entry name" value="Dynein cytoplasmic 2 heavy chain 1"/>
    <property type="match status" value="1"/>
</dbReference>
<dbReference type="FunFam" id="3.40.50.300:FF:000706">
    <property type="entry name" value="Cytoplasmic dynein 2 heavy chain 1"/>
    <property type="match status" value="1"/>
</dbReference>
<dbReference type="Pfam" id="PF08393">
    <property type="entry name" value="DHC_N2"/>
    <property type="match status" value="1"/>
</dbReference>
<evidence type="ECO:0000256" key="9">
    <source>
        <dbReference type="ARBA" id="ARBA00022794"/>
    </source>
</evidence>
<feature type="domain" description="Dynein heavy chain AAA module D4" evidence="29">
    <location>
        <begin position="2627"/>
        <end position="2865"/>
    </location>
</feature>
<evidence type="ECO:0000259" key="28">
    <source>
        <dbReference type="Pfam" id="PF12777"/>
    </source>
</evidence>
<feature type="domain" description="Dynein 2 heavy chain 1 cytoplasmic ATPase lid" evidence="34">
    <location>
        <begin position="2455"/>
        <end position="2544"/>
    </location>
</feature>
<evidence type="ECO:0000313" key="36">
    <source>
        <dbReference type="EnsemblMetazoa" id="CapteP174571"/>
    </source>
</evidence>
<keyword evidence="4" id="KW-0217">Developmental protein</keyword>
<dbReference type="InterPro" id="IPR024743">
    <property type="entry name" value="Dynein_HC_stalk"/>
</dbReference>
<dbReference type="InterPro" id="IPR035699">
    <property type="entry name" value="AAA_6"/>
</dbReference>
<dbReference type="InterPro" id="IPR043160">
    <property type="entry name" value="Dynein_C_barrel"/>
</dbReference>
<evidence type="ECO:0000256" key="7">
    <source>
        <dbReference type="ARBA" id="ARBA00022701"/>
    </source>
</evidence>
<dbReference type="InterPro" id="IPR042222">
    <property type="entry name" value="Dynein_2_N"/>
</dbReference>
<dbReference type="Gene3D" id="1.10.8.1220">
    <property type="match status" value="1"/>
</dbReference>
<dbReference type="InterPro" id="IPR024317">
    <property type="entry name" value="Dynein_heavy_chain_D4_dom"/>
</dbReference>
<dbReference type="Proteomes" id="UP000014760">
    <property type="component" value="Unassembled WGS sequence"/>
</dbReference>
<feature type="domain" description="Dynein heavy chain coiled coil stalk" evidence="28">
    <location>
        <begin position="2901"/>
        <end position="3231"/>
    </location>
</feature>
<dbReference type="EMBL" id="AMQN01008176">
    <property type="status" value="NOT_ANNOTATED_CDS"/>
    <property type="molecule type" value="Genomic_DNA"/>
</dbReference>
<dbReference type="Pfam" id="PF21264">
    <property type="entry name" value="DYNC2H1_AAA_dom"/>
    <property type="match status" value="1"/>
</dbReference>
<keyword evidence="12 23" id="KW-0175">Coiled coil</keyword>
<keyword evidence="13" id="KW-0969">Cilium</keyword>
<evidence type="ECO:0000313" key="35">
    <source>
        <dbReference type="EMBL" id="ELU04382.1"/>
    </source>
</evidence>
<feature type="domain" description="Dynein heavy chain ATP-binding dynein motor region" evidence="30">
    <location>
        <begin position="3257"/>
        <end position="3475"/>
    </location>
</feature>
<evidence type="ECO:0000259" key="32">
    <source>
        <dbReference type="Pfam" id="PF18199"/>
    </source>
</evidence>